<feature type="domain" description="PAS" evidence="2">
    <location>
        <begin position="309"/>
        <end position="356"/>
    </location>
</feature>
<dbReference type="InterPro" id="IPR029016">
    <property type="entry name" value="GAF-like_dom_sf"/>
</dbReference>
<dbReference type="Pfam" id="PF01590">
    <property type="entry name" value="GAF"/>
    <property type="match status" value="1"/>
</dbReference>
<evidence type="ECO:0000313" key="7">
    <source>
        <dbReference type="Proteomes" id="UP000245474"/>
    </source>
</evidence>
<dbReference type="InterPro" id="IPR013655">
    <property type="entry name" value="PAS_fold_3"/>
</dbReference>
<dbReference type="Gene3D" id="3.30.70.270">
    <property type="match status" value="1"/>
</dbReference>
<organism evidence="6 7">
    <name type="scientific">Sediminicurvatus halobius</name>
    <dbReference type="NCBI Taxonomy" id="2182432"/>
    <lineage>
        <taxon>Bacteria</taxon>
        <taxon>Pseudomonadati</taxon>
        <taxon>Pseudomonadota</taxon>
        <taxon>Gammaproteobacteria</taxon>
        <taxon>Chromatiales</taxon>
        <taxon>Ectothiorhodospiraceae</taxon>
        <taxon>Sediminicurvatus</taxon>
    </lineage>
</organism>
<dbReference type="Gene3D" id="3.30.450.40">
    <property type="match status" value="1"/>
</dbReference>
<reference evidence="6 7" key="1">
    <citation type="submission" date="2018-05" db="EMBL/GenBank/DDBJ databases">
        <title>Spiribacter halobius sp. nov., a moderately halophilic bacterium isolated from marine solar saltern.</title>
        <authorList>
            <person name="Zheng W.-S."/>
            <person name="Lu D.-C."/>
            <person name="Du Z.-J."/>
        </authorList>
    </citation>
    <scope>NUCLEOTIDE SEQUENCE [LARGE SCALE GENOMIC DNA]</scope>
    <source>
        <strain evidence="6 7">E85</strain>
    </source>
</reference>
<gene>
    <name evidence="6" type="ORF">DEM34_09250</name>
</gene>
<dbReference type="InterPro" id="IPR001610">
    <property type="entry name" value="PAC"/>
</dbReference>
<dbReference type="CDD" id="cd01948">
    <property type="entry name" value="EAL"/>
    <property type="match status" value="1"/>
</dbReference>
<dbReference type="InterPro" id="IPR001633">
    <property type="entry name" value="EAL_dom"/>
</dbReference>
<evidence type="ECO:0000259" key="3">
    <source>
        <dbReference type="PROSITE" id="PS50113"/>
    </source>
</evidence>
<dbReference type="SMART" id="SM00052">
    <property type="entry name" value="EAL"/>
    <property type="match status" value="1"/>
</dbReference>
<feature type="domain" description="GGDEF" evidence="5">
    <location>
        <begin position="464"/>
        <end position="597"/>
    </location>
</feature>
<dbReference type="Gene3D" id="3.20.20.450">
    <property type="entry name" value="EAL domain"/>
    <property type="match status" value="1"/>
</dbReference>
<evidence type="ECO:0000259" key="2">
    <source>
        <dbReference type="PROSITE" id="PS50112"/>
    </source>
</evidence>
<feature type="compositionally biased region" description="Basic and acidic residues" evidence="1">
    <location>
        <begin position="866"/>
        <end position="877"/>
    </location>
</feature>
<dbReference type="PROSITE" id="PS50113">
    <property type="entry name" value="PAC"/>
    <property type="match status" value="2"/>
</dbReference>
<feature type="region of interest" description="Disordered" evidence="1">
    <location>
        <begin position="1"/>
        <end position="23"/>
    </location>
</feature>
<evidence type="ECO:0000259" key="5">
    <source>
        <dbReference type="PROSITE" id="PS50887"/>
    </source>
</evidence>
<dbReference type="PANTHER" id="PTHR44757">
    <property type="entry name" value="DIGUANYLATE CYCLASE DGCP"/>
    <property type="match status" value="1"/>
</dbReference>
<dbReference type="PROSITE" id="PS50883">
    <property type="entry name" value="EAL"/>
    <property type="match status" value="1"/>
</dbReference>
<feature type="domain" description="EAL" evidence="4">
    <location>
        <begin position="606"/>
        <end position="855"/>
    </location>
</feature>
<dbReference type="SMART" id="SM00086">
    <property type="entry name" value="PAC"/>
    <property type="match status" value="2"/>
</dbReference>
<sequence>MLRRSPWAEPSMVDPHGSRPPDPEAARLDALARFGLMDSVPDGTADRVVALAASIAGTPMALVSLVDAERQWFKAAHGVSIRETPRRHSFCAHALDGQDLLEIPDALEDDRFRDNPLVTGDPHVRFYAGAPLMTRESHVLGTLCVLDHTPRRLTQGQRAALRLLAELVMEHFEYAVVADDVAREHRRLEEIVTGTNAATWEWHVPSGELRINRRWATMLGEEPEALAEPSIDTWRARVHPEDLPAAEAALSRHFAGTTDFFDCRLRMCHRNGGWVWVHTRGRLWSRRADDNAPVWMSGTHLDVTAEKEAEEALRLYASVFLASPDGIMITTPDHRILDVNPAYTRATGYERDEVIGTESELWTDPDNAPIVRALARDGQWRGERWARRRSGAIYPEQLAINRVADERGALSHYIAVFSDISHLKEYERRIRHLGLYDALTELPNRHLFASSLREAMVQARQRGQGLGVAILDIDHLQQFNSTQGKAAGDAVLREMATNLEQALGPGDLLARVGGDEFAVMLGGVADHGALVARLDVLHRAIGAPLDAAGGTARFTASAGATLFPLDEGDAEQLLRHASQAMYRAKQSGRDCTIVFDTDSAREVELRQRGLWRLREALAADEFTLHYQPRVDLVSGEVLGVEALLRWQHPDQGLQAPGEFLPLLEGAPLEHAVGAWVLRTAIAEGARHGLPVSVNVSARQLLAPDFSTDLVALLGTQPGFPATALELEILEAEAVYDWQAAQPVFAELRAHGVRFALDDFGTGYSSLVHLRHMPVEVLKIDVGFVRRMLESSEDAAIVESVVRLARSFELETVAEGVETPTHGERLVALGCRVGQGFGIARPMPSEELGPWLEGRPLRRMPAPAPPARDDDRSRPEQP</sequence>
<keyword evidence="7" id="KW-1185">Reference proteome</keyword>
<dbReference type="InterPro" id="IPR000014">
    <property type="entry name" value="PAS"/>
</dbReference>
<evidence type="ECO:0000313" key="6">
    <source>
        <dbReference type="EMBL" id="PWG63251.1"/>
    </source>
</evidence>
<accession>A0A2U2N208</accession>
<dbReference type="CDD" id="cd00130">
    <property type="entry name" value="PAS"/>
    <property type="match status" value="2"/>
</dbReference>
<dbReference type="NCBIfam" id="TIGR00229">
    <property type="entry name" value="sensory_box"/>
    <property type="match status" value="1"/>
</dbReference>
<evidence type="ECO:0000259" key="4">
    <source>
        <dbReference type="PROSITE" id="PS50883"/>
    </source>
</evidence>
<dbReference type="Pfam" id="PF13426">
    <property type="entry name" value="PAS_9"/>
    <property type="match status" value="1"/>
</dbReference>
<dbReference type="CDD" id="cd01949">
    <property type="entry name" value="GGDEF"/>
    <property type="match status" value="1"/>
</dbReference>
<dbReference type="InterPro" id="IPR052155">
    <property type="entry name" value="Biofilm_reg_signaling"/>
</dbReference>
<proteinExistence type="predicted"/>
<feature type="region of interest" description="Disordered" evidence="1">
    <location>
        <begin position="847"/>
        <end position="877"/>
    </location>
</feature>
<dbReference type="InterPro" id="IPR000160">
    <property type="entry name" value="GGDEF_dom"/>
</dbReference>
<dbReference type="SMART" id="SM00267">
    <property type="entry name" value="GGDEF"/>
    <property type="match status" value="1"/>
</dbReference>
<evidence type="ECO:0000256" key="1">
    <source>
        <dbReference type="SAM" id="MobiDB-lite"/>
    </source>
</evidence>
<dbReference type="InterPro" id="IPR003018">
    <property type="entry name" value="GAF"/>
</dbReference>
<dbReference type="Pfam" id="PF00990">
    <property type="entry name" value="GGDEF"/>
    <property type="match status" value="1"/>
</dbReference>
<dbReference type="InterPro" id="IPR029787">
    <property type="entry name" value="Nucleotide_cyclase"/>
</dbReference>
<dbReference type="SUPFAM" id="SSF55785">
    <property type="entry name" value="PYP-like sensor domain (PAS domain)"/>
    <property type="match status" value="2"/>
</dbReference>
<feature type="domain" description="PAC" evidence="3">
    <location>
        <begin position="261"/>
        <end position="315"/>
    </location>
</feature>
<dbReference type="SMART" id="SM00065">
    <property type="entry name" value="GAF"/>
    <property type="match status" value="1"/>
</dbReference>
<dbReference type="Proteomes" id="UP000245474">
    <property type="component" value="Unassembled WGS sequence"/>
</dbReference>
<dbReference type="SMART" id="SM00091">
    <property type="entry name" value="PAS"/>
    <property type="match status" value="2"/>
</dbReference>
<dbReference type="Gene3D" id="3.30.450.20">
    <property type="entry name" value="PAS domain"/>
    <property type="match status" value="2"/>
</dbReference>
<dbReference type="PROSITE" id="PS50887">
    <property type="entry name" value="GGDEF"/>
    <property type="match status" value="1"/>
</dbReference>
<dbReference type="Pfam" id="PF00563">
    <property type="entry name" value="EAL"/>
    <property type="match status" value="1"/>
</dbReference>
<name>A0A2U2N208_9GAMM</name>
<dbReference type="InterPro" id="IPR043128">
    <property type="entry name" value="Rev_trsase/Diguanyl_cyclase"/>
</dbReference>
<dbReference type="InterPro" id="IPR035965">
    <property type="entry name" value="PAS-like_dom_sf"/>
</dbReference>
<dbReference type="SUPFAM" id="SSF55781">
    <property type="entry name" value="GAF domain-like"/>
    <property type="match status" value="1"/>
</dbReference>
<dbReference type="Pfam" id="PF08447">
    <property type="entry name" value="PAS_3"/>
    <property type="match status" value="1"/>
</dbReference>
<dbReference type="InterPro" id="IPR000700">
    <property type="entry name" value="PAS-assoc_C"/>
</dbReference>
<dbReference type="InterPro" id="IPR035919">
    <property type="entry name" value="EAL_sf"/>
</dbReference>
<dbReference type="SUPFAM" id="SSF55073">
    <property type="entry name" value="Nucleotide cyclase"/>
    <property type="match status" value="1"/>
</dbReference>
<dbReference type="PANTHER" id="PTHR44757:SF2">
    <property type="entry name" value="BIOFILM ARCHITECTURE MAINTENANCE PROTEIN MBAA"/>
    <property type="match status" value="1"/>
</dbReference>
<dbReference type="PROSITE" id="PS50112">
    <property type="entry name" value="PAS"/>
    <property type="match status" value="1"/>
</dbReference>
<dbReference type="NCBIfam" id="TIGR00254">
    <property type="entry name" value="GGDEF"/>
    <property type="match status" value="1"/>
</dbReference>
<feature type="domain" description="PAC" evidence="3">
    <location>
        <begin position="376"/>
        <end position="432"/>
    </location>
</feature>
<evidence type="ECO:0008006" key="8">
    <source>
        <dbReference type="Google" id="ProtNLM"/>
    </source>
</evidence>
<dbReference type="EMBL" id="QFFI01000012">
    <property type="protein sequence ID" value="PWG63251.1"/>
    <property type="molecule type" value="Genomic_DNA"/>
</dbReference>
<protein>
    <recommendedName>
        <fullName evidence="8">Diguanylate cyclase</fullName>
    </recommendedName>
</protein>
<dbReference type="SUPFAM" id="SSF141868">
    <property type="entry name" value="EAL domain-like"/>
    <property type="match status" value="1"/>
</dbReference>
<comment type="caution">
    <text evidence="6">The sequence shown here is derived from an EMBL/GenBank/DDBJ whole genome shotgun (WGS) entry which is preliminary data.</text>
</comment>
<dbReference type="AlphaFoldDB" id="A0A2U2N208"/>